<feature type="coiled-coil region" evidence="1">
    <location>
        <begin position="179"/>
        <end position="231"/>
    </location>
</feature>
<evidence type="ECO:0000313" key="3">
    <source>
        <dbReference type="Proteomes" id="UP000036681"/>
    </source>
</evidence>
<accession>A0A0M3IN62</accession>
<proteinExistence type="predicted"/>
<dbReference type="WBParaSite" id="ALUE_0002019001-mRNA-1">
    <property type="protein sequence ID" value="ALUE_0002019001-mRNA-1"/>
    <property type="gene ID" value="ALUE_0002019001"/>
</dbReference>
<feature type="domain" description="NADAR" evidence="2">
    <location>
        <begin position="10"/>
        <end position="170"/>
    </location>
</feature>
<dbReference type="NCBIfam" id="TIGR02464">
    <property type="entry name" value="ribofla_fusion"/>
    <property type="match status" value="2"/>
</dbReference>
<dbReference type="InterPro" id="IPR037238">
    <property type="entry name" value="YbiA-like_sf"/>
</dbReference>
<dbReference type="Gene3D" id="1.10.357.40">
    <property type="entry name" value="YbiA-like"/>
    <property type="match status" value="2"/>
</dbReference>
<dbReference type="AlphaFoldDB" id="A0A0M3IN62"/>
<reference evidence="4" key="1">
    <citation type="submission" date="2017-02" db="UniProtKB">
        <authorList>
            <consortium name="WormBaseParasite"/>
        </authorList>
    </citation>
    <scope>IDENTIFICATION</scope>
</reference>
<evidence type="ECO:0000313" key="4">
    <source>
        <dbReference type="WBParaSite" id="ALUE_0002019001-mRNA-1"/>
    </source>
</evidence>
<sequence length="386" mass="44768">MHRFIVRSQRASFRSNWCDAGTFRRIMNHSERSLVMRATHVVCRCTGAIRRYHKAVLFGDNEIAKAIMMERDPKKVKALSLNLRKYNGARWNAMNDEVTRRGLLAKFSQNDQLRRMLLFTGDSLIAECSGKERIWGNGLRFNDVRARDQKKWKGKNKLGLLLMDVRAILRQNPHFADEVKEIDAKLRESENSANEYYAEIDAIDSSRLIQVKEIDAKLRESENSANEYYAEIDAIDSSRLIQLSGNCGATFETLCDRLNERHQLLLALRTQCHQRVDIAFSNTERYQKATTFKDDDMAQQILQSTNPMKAKALGRKVRNFDPKIWNSLSFDAMKCAVYEKFSQNEIIRRQLFSTNNSTMVECSPRDRLWGIGIISNNIFLKFFNIV</sequence>
<protein>
    <submittedName>
        <fullName evidence="4">NADAR domain-containing protein</fullName>
    </submittedName>
</protein>
<dbReference type="Pfam" id="PF08719">
    <property type="entry name" value="NADAR"/>
    <property type="match status" value="2"/>
</dbReference>
<dbReference type="InterPro" id="IPR012816">
    <property type="entry name" value="NADAR"/>
</dbReference>
<name>A0A0M3IN62_ASCLU</name>
<evidence type="ECO:0000259" key="2">
    <source>
        <dbReference type="Pfam" id="PF08719"/>
    </source>
</evidence>
<evidence type="ECO:0000256" key="1">
    <source>
        <dbReference type="SAM" id="Coils"/>
    </source>
</evidence>
<keyword evidence="3" id="KW-1185">Reference proteome</keyword>
<dbReference type="CDD" id="cd15457">
    <property type="entry name" value="NADAR"/>
    <property type="match status" value="2"/>
</dbReference>
<feature type="domain" description="NADAR" evidence="2">
    <location>
        <begin position="278"/>
        <end position="375"/>
    </location>
</feature>
<dbReference type="SUPFAM" id="SSF143990">
    <property type="entry name" value="YbiA-like"/>
    <property type="match status" value="2"/>
</dbReference>
<dbReference type="Proteomes" id="UP000036681">
    <property type="component" value="Unplaced"/>
</dbReference>
<keyword evidence="1" id="KW-0175">Coiled coil</keyword>
<organism evidence="3 4">
    <name type="scientific">Ascaris lumbricoides</name>
    <name type="common">Giant roundworm</name>
    <dbReference type="NCBI Taxonomy" id="6252"/>
    <lineage>
        <taxon>Eukaryota</taxon>
        <taxon>Metazoa</taxon>
        <taxon>Ecdysozoa</taxon>
        <taxon>Nematoda</taxon>
        <taxon>Chromadorea</taxon>
        <taxon>Rhabditida</taxon>
        <taxon>Spirurina</taxon>
        <taxon>Ascaridomorpha</taxon>
        <taxon>Ascaridoidea</taxon>
        <taxon>Ascarididae</taxon>
        <taxon>Ascaris</taxon>
    </lineage>
</organism>